<accession>A0A6P4Z9Q4</accession>
<dbReference type="Gene3D" id="6.10.140.1230">
    <property type="match status" value="1"/>
</dbReference>
<evidence type="ECO:0000256" key="2">
    <source>
        <dbReference type="SAM" id="Coils"/>
    </source>
</evidence>
<dbReference type="KEGG" id="bbel:109476811"/>
<dbReference type="RefSeq" id="XP_019633393.1">
    <property type="nucleotide sequence ID" value="XM_019777834.1"/>
</dbReference>
<feature type="compositionally biased region" description="Polar residues" evidence="3">
    <location>
        <begin position="170"/>
        <end position="195"/>
    </location>
</feature>
<feature type="coiled-coil region" evidence="2">
    <location>
        <begin position="108"/>
        <end position="135"/>
    </location>
</feature>
<name>A0A6P4Z9Q4_BRABE</name>
<dbReference type="GeneID" id="109476811"/>
<protein>
    <submittedName>
        <fullName evidence="5">Charged multivesicular body protein 1b-like</fullName>
    </submittedName>
</protein>
<keyword evidence="4" id="KW-1185">Reference proteome</keyword>
<dbReference type="Pfam" id="PF03357">
    <property type="entry name" value="Snf7"/>
    <property type="match status" value="1"/>
</dbReference>
<comment type="similarity">
    <text evidence="1">Belongs to the SNF7 family.</text>
</comment>
<reference evidence="5" key="1">
    <citation type="submission" date="2025-08" db="UniProtKB">
        <authorList>
            <consortium name="RefSeq"/>
        </authorList>
    </citation>
    <scope>IDENTIFICATION</scope>
    <source>
        <tissue evidence="5">Gonad</tissue>
    </source>
</reference>
<dbReference type="GO" id="GO:0007034">
    <property type="term" value="P:vacuolar transport"/>
    <property type="evidence" value="ECO:0007669"/>
    <property type="project" value="InterPro"/>
</dbReference>
<dbReference type="AlphaFoldDB" id="A0A6P4Z9Q4"/>
<feature type="region of interest" description="Disordered" evidence="3">
    <location>
        <begin position="169"/>
        <end position="195"/>
    </location>
</feature>
<evidence type="ECO:0000313" key="4">
    <source>
        <dbReference type="Proteomes" id="UP000515135"/>
    </source>
</evidence>
<evidence type="ECO:0000313" key="5">
    <source>
        <dbReference type="RefSeq" id="XP_019633393.1"/>
    </source>
</evidence>
<sequence>MSNMEKPLFNLKFAAKDLQRNAKKCDEMEKEEKNKLKKAIQKNNMEGARIHAENSIRQHNQSLNYLRMSSRIDAVAQRVQTAVTMKKVTQDMAGVVKSMESAMRSMNLEKVTALMDKFERQFEDLDVQSAQMEDAMSGTTTLNVSTDQVDHLMRQVADEAGLELNMELPQGQTSTIGTPSTASEQQDELSQINSS</sequence>
<dbReference type="PANTHER" id="PTHR10476">
    <property type="entry name" value="CHARGED MULTIVESICULAR BODY PROTEIN"/>
    <property type="match status" value="1"/>
</dbReference>
<gene>
    <name evidence="5" type="primary">LOC109476811</name>
</gene>
<evidence type="ECO:0000256" key="3">
    <source>
        <dbReference type="SAM" id="MobiDB-lite"/>
    </source>
</evidence>
<dbReference type="OrthoDB" id="10266568at2759"/>
<dbReference type="InterPro" id="IPR005024">
    <property type="entry name" value="Snf7_fam"/>
</dbReference>
<dbReference type="Proteomes" id="UP000515135">
    <property type="component" value="Unplaced"/>
</dbReference>
<keyword evidence="2" id="KW-0175">Coiled coil</keyword>
<organism evidence="4 5">
    <name type="scientific">Branchiostoma belcheri</name>
    <name type="common">Amphioxus</name>
    <dbReference type="NCBI Taxonomy" id="7741"/>
    <lineage>
        <taxon>Eukaryota</taxon>
        <taxon>Metazoa</taxon>
        <taxon>Chordata</taxon>
        <taxon>Cephalochordata</taxon>
        <taxon>Leptocardii</taxon>
        <taxon>Amphioxiformes</taxon>
        <taxon>Branchiostomatidae</taxon>
        <taxon>Branchiostoma</taxon>
    </lineage>
</organism>
<proteinExistence type="inferred from homology"/>
<evidence type="ECO:0000256" key="1">
    <source>
        <dbReference type="ARBA" id="ARBA00006190"/>
    </source>
</evidence>